<gene>
    <name evidence="1" type="ORF">PQBR55_0152</name>
</gene>
<protein>
    <submittedName>
        <fullName evidence="1">Uncharacterized protein</fullName>
    </submittedName>
</protein>
<name>A0A0G4E5M1_PSEFS</name>
<evidence type="ECO:0000313" key="1">
    <source>
        <dbReference type="EMBL" id="CEK42531.1"/>
    </source>
</evidence>
<sequence>MNHVNWVAMNTQEALEAMPLFLSGLGEGEVELRVYEELAPAWAKLEFDLQSFGSGVILLEDRAQRLKLILLVKLSQLFTASGTELVLFSKDEGEEGVTLDSKQICSLFMLPNPSPGSDEQLYLEALEALGVIAKRLNLQAAFAETKVPTGVWF</sequence>
<reference evidence="1" key="1">
    <citation type="submission" date="2014-12" db="EMBL/GenBank/DDBJ databases">
        <authorList>
            <person name="Hall J."/>
        </authorList>
    </citation>
    <scope>NUCLEOTIDE SEQUENCE [LARGE SCALE GENOMIC DNA]</scope>
    <source>
        <strain evidence="1">SBW25</strain>
        <plasmid evidence="1">pQBR55</plasmid>
    </source>
</reference>
<organism evidence="1">
    <name type="scientific">Pseudomonas fluorescens (strain SBW25)</name>
    <dbReference type="NCBI Taxonomy" id="216595"/>
    <lineage>
        <taxon>Bacteria</taxon>
        <taxon>Pseudomonadati</taxon>
        <taxon>Pseudomonadota</taxon>
        <taxon>Gammaproteobacteria</taxon>
        <taxon>Pseudomonadales</taxon>
        <taxon>Pseudomonadaceae</taxon>
        <taxon>Pseudomonas</taxon>
    </lineage>
</organism>
<accession>A0A0G4E5M1</accession>
<reference evidence="1" key="2">
    <citation type="submission" date="2015-06" db="EMBL/GenBank/DDBJ databases">
        <title>Environmentally co-occuring mercury resistance plasmids are genetically and phenotypically diverse and confer variable context-dependent fitness effects.</title>
        <authorList>
            <person name="Hall J.P.J."/>
            <person name="Harrison E."/>
            <person name="Lilley A.K."/>
            <person name="Paterson S."/>
            <person name="Spiers A.J."/>
            <person name="Brockhurst M.A."/>
        </authorList>
    </citation>
    <scope>NUCLEOTIDE SEQUENCE [LARGE SCALE GENOMIC DNA]</scope>
    <source>
        <strain evidence="1">SBW25</strain>
        <plasmid evidence="1">pQBR55</plasmid>
    </source>
</reference>
<dbReference type="EMBL" id="LN713927">
    <property type="protein sequence ID" value="CEK42531.1"/>
    <property type="molecule type" value="Genomic_DNA"/>
</dbReference>
<keyword evidence="1" id="KW-0614">Plasmid</keyword>
<geneLocation type="plasmid" evidence="1">
    <name>pQBR55</name>
</geneLocation>
<dbReference type="AlphaFoldDB" id="A0A0G4E5M1"/>
<proteinExistence type="predicted"/>